<evidence type="ECO:0000313" key="15">
    <source>
        <dbReference type="EMBL" id="TVZ06543.1"/>
    </source>
</evidence>
<dbReference type="Pfam" id="PF00512">
    <property type="entry name" value="HisKA"/>
    <property type="match status" value="1"/>
</dbReference>
<dbReference type="InterPro" id="IPR004358">
    <property type="entry name" value="Sig_transdc_His_kin-like_C"/>
</dbReference>
<dbReference type="CDD" id="cd00082">
    <property type="entry name" value="HisKA"/>
    <property type="match status" value="1"/>
</dbReference>
<dbReference type="AlphaFoldDB" id="A0A6P2CAF6"/>
<dbReference type="SMART" id="SM00388">
    <property type="entry name" value="HisKA"/>
    <property type="match status" value="1"/>
</dbReference>
<comment type="subcellular location">
    <subcellularLocation>
        <location evidence="2">Cell membrane</location>
    </subcellularLocation>
</comment>
<dbReference type="InterPro" id="IPR036890">
    <property type="entry name" value="HATPase_C_sf"/>
</dbReference>
<evidence type="ECO:0000256" key="11">
    <source>
        <dbReference type="SAM" id="MobiDB-lite"/>
    </source>
</evidence>
<dbReference type="PANTHER" id="PTHR45436:SF5">
    <property type="entry name" value="SENSOR HISTIDINE KINASE TRCS"/>
    <property type="match status" value="1"/>
</dbReference>
<dbReference type="InterPro" id="IPR036097">
    <property type="entry name" value="HisK_dim/P_sf"/>
</dbReference>
<dbReference type="Pfam" id="PF00672">
    <property type="entry name" value="HAMP"/>
    <property type="match status" value="1"/>
</dbReference>
<evidence type="ECO:0000256" key="6">
    <source>
        <dbReference type="ARBA" id="ARBA00022692"/>
    </source>
</evidence>
<keyword evidence="8 12" id="KW-1133">Transmembrane helix</keyword>
<keyword evidence="7 15" id="KW-0418">Kinase</keyword>
<reference evidence="15 16" key="1">
    <citation type="submission" date="2018-11" db="EMBL/GenBank/DDBJ databases">
        <title>Trebonia kvetii gen.nov., sp.nov., a novel acidophilic actinobacterium, and proposal of the new actinobacterial family Treboniaceae fam. nov.</title>
        <authorList>
            <person name="Rapoport D."/>
            <person name="Sagova-Mareckova M."/>
            <person name="Sedlacek I."/>
            <person name="Provaznik J."/>
            <person name="Kralova S."/>
            <person name="Pavlinic D."/>
            <person name="Benes V."/>
            <person name="Kopecky J."/>
        </authorList>
    </citation>
    <scope>NUCLEOTIDE SEQUENCE [LARGE SCALE GENOMIC DNA]</scope>
    <source>
        <strain evidence="15 16">15Tr583</strain>
    </source>
</reference>
<dbReference type="Pfam" id="PF02518">
    <property type="entry name" value="HATPase_c"/>
    <property type="match status" value="1"/>
</dbReference>
<protein>
    <recommendedName>
        <fullName evidence="3">histidine kinase</fullName>
        <ecNumber evidence="3">2.7.13.3</ecNumber>
    </recommendedName>
</protein>
<feature type="domain" description="Histidine kinase" evidence="13">
    <location>
        <begin position="317"/>
        <end position="608"/>
    </location>
</feature>
<feature type="domain" description="HAMP" evidence="14">
    <location>
        <begin position="242"/>
        <end position="295"/>
    </location>
</feature>
<dbReference type="EMBL" id="RPFW01000001">
    <property type="protein sequence ID" value="TVZ06543.1"/>
    <property type="molecule type" value="Genomic_DNA"/>
</dbReference>
<feature type="region of interest" description="Disordered" evidence="11">
    <location>
        <begin position="338"/>
        <end position="390"/>
    </location>
</feature>
<evidence type="ECO:0000256" key="5">
    <source>
        <dbReference type="ARBA" id="ARBA00022679"/>
    </source>
</evidence>
<gene>
    <name evidence="15" type="ORF">EAS64_03830</name>
</gene>
<dbReference type="OrthoDB" id="9786919at2"/>
<evidence type="ECO:0000256" key="10">
    <source>
        <dbReference type="ARBA" id="ARBA00023136"/>
    </source>
</evidence>
<dbReference type="FunFam" id="3.30.565.10:FF:000006">
    <property type="entry name" value="Sensor histidine kinase WalK"/>
    <property type="match status" value="1"/>
</dbReference>
<dbReference type="InterPro" id="IPR005467">
    <property type="entry name" value="His_kinase_dom"/>
</dbReference>
<evidence type="ECO:0000256" key="3">
    <source>
        <dbReference type="ARBA" id="ARBA00012438"/>
    </source>
</evidence>
<dbReference type="SMART" id="SM00387">
    <property type="entry name" value="HATPase_c"/>
    <property type="match status" value="1"/>
</dbReference>
<keyword evidence="4" id="KW-0597">Phosphoprotein</keyword>
<evidence type="ECO:0000256" key="7">
    <source>
        <dbReference type="ARBA" id="ARBA00022777"/>
    </source>
</evidence>
<dbReference type="SUPFAM" id="SSF158472">
    <property type="entry name" value="HAMP domain-like"/>
    <property type="match status" value="1"/>
</dbReference>
<feature type="region of interest" description="Disordered" evidence="11">
    <location>
        <begin position="505"/>
        <end position="527"/>
    </location>
</feature>
<feature type="transmembrane region" description="Helical" evidence="12">
    <location>
        <begin position="41"/>
        <end position="64"/>
    </location>
</feature>
<dbReference type="Gene3D" id="6.10.340.10">
    <property type="match status" value="1"/>
</dbReference>
<dbReference type="Gene3D" id="3.30.565.10">
    <property type="entry name" value="Histidine kinase-like ATPase, C-terminal domain"/>
    <property type="match status" value="1"/>
</dbReference>
<dbReference type="PRINTS" id="PR00344">
    <property type="entry name" value="BCTRLSENSOR"/>
</dbReference>
<feature type="compositionally biased region" description="Basic and acidic residues" evidence="11">
    <location>
        <begin position="515"/>
        <end position="527"/>
    </location>
</feature>
<evidence type="ECO:0000259" key="14">
    <source>
        <dbReference type="PROSITE" id="PS50885"/>
    </source>
</evidence>
<dbReference type="PROSITE" id="PS50109">
    <property type="entry name" value="HIS_KIN"/>
    <property type="match status" value="1"/>
</dbReference>
<evidence type="ECO:0000256" key="9">
    <source>
        <dbReference type="ARBA" id="ARBA00023012"/>
    </source>
</evidence>
<dbReference type="Gene3D" id="1.10.287.130">
    <property type="match status" value="1"/>
</dbReference>
<dbReference type="InterPro" id="IPR003660">
    <property type="entry name" value="HAMP_dom"/>
</dbReference>
<sequence length="623" mass="65664">MPEPDILNEAATPPPPPSRRGNQRFRRLRNLSDRTSLRTKLITALLGLVIIAIAAISVASVVMLRSYVETRQDSDLKAAAGYYFNSPTFPDGSANLPTIFGPGGRQQIHPGTAYSSNSDVIWALQVPGKQVSWYNPPGPTTGNTQPTHQAPLPQLPTSKTWANSPNSVLLTVPAQSGPDSWRVIAQTQKYPLENGTQEKFTLVFAVDLGNINAMTMRLIMFDLIVGGAIVIVLAAVGAGVVRANLRPLDDIELIAGQIAAGHLDHRVPEGDPRTEVGSLGRSLNAMLSQIERAFRAQEASEQAAHQSEERMRRFIADASHELRTPLTTIRGFAAHYRQRGGANGTRSKVSVPEGLAPSSSRTGAAYSAGAGNSPGSPGAQGNDLPSGELTPEELDHLMGRVESEATRMGLLVEDLLTLARLDQQRPLAKAPVDVLSVAADAVQDARIVQPDRPISLSVAPGTAFLVDGDEARLRQVLGNLVNNALTHTPAGTAVRVKIGRGTMAADEGAGGAGADESRRDGERPDGEHAVSAVVLDVEDDGPGMSGDQAQRIFERFYRADAARNRASGGTGLGLAIVAGLVAAHGGTVSVRTAPGRGADFQVKLPLSPDALAAVDEADDDLPA</sequence>
<dbReference type="InterPro" id="IPR003594">
    <property type="entry name" value="HATPase_dom"/>
</dbReference>
<feature type="region of interest" description="Disordered" evidence="11">
    <location>
        <begin position="1"/>
        <end position="23"/>
    </location>
</feature>
<dbReference type="CDD" id="cd06225">
    <property type="entry name" value="HAMP"/>
    <property type="match status" value="1"/>
</dbReference>
<dbReference type="Proteomes" id="UP000460272">
    <property type="component" value="Unassembled WGS sequence"/>
</dbReference>
<keyword evidence="6 12" id="KW-0812">Transmembrane</keyword>
<keyword evidence="9" id="KW-0902">Two-component regulatory system</keyword>
<dbReference type="SUPFAM" id="SSF47384">
    <property type="entry name" value="Homodimeric domain of signal transducing histidine kinase"/>
    <property type="match status" value="1"/>
</dbReference>
<comment type="caution">
    <text evidence="15">The sequence shown here is derived from an EMBL/GenBank/DDBJ whole genome shotgun (WGS) entry which is preliminary data.</text>
</comment>
<dbReference type="InterPro" id="IPR050428">
    <property type="entry name" value="TCS_sensor_his_kinase"/>
</dbReference>
<evidence type="ECO:0000256" key="1">
    <source>
        <dbReference type="ARBA" id="ARBA00000085"/>
    </source>
</evidence>
<dbReference type="CDD" id="cd00075">
    <property type="entry name" value="HATPase"/>
    <property type="match status" value="1"/>
</dbReference>
<dbReference type="GO" id="GO:0005886">
    <property type="term" value="C:plasma membrane"/>
    <property type="evidence" value="ECO:0007669"/>
    <property type="project" value="UniProtKB-SubCell"/>
</dbReference>
<dbReference type="SMART" id="SM00304">
    <property type="entry name" value="HAMP"/>
    <property type="match status" value="1"/>
</dbReference>
<evidence type="ECO:0000256" key="4">
    <source>
        <dbReference type="ARBA" id="ARBA00022553"/>
    </source>
</evidence>
<evidence type="ECO:0000259" key="13">
    <source>
        <dbReference type="PROSITE" id="PS50109"/>
    </source>
</evidence>
<dbReference type="RefSeq" id="WP_145851296.1">
    <property type="nucleotide sequence ID" value="NZ_RPFW01000001.1"/>
</dbReference>
<keyword evidence="5" id="KW-0808">Transferase</keyword>
<organism evidence="15 16">
    <name type="scientific">Trebonia kvetii</name>
    <dbReference type="NCBI Taxonomy" id="2480626"/>
    <lineage>
        <taxon>Bacteria</taxon>
        <taxon>Bacillati</taxon>
        <taxon>Actinomycetota</taxon>
        <taxon>Actinomycetes</taxon>
        <taxon>Streptosporangiales</taxon>
        <taxon>Treboniaceae</taxon>
        <taxon>Trebonia</taxon>
    </lineage>
</organism>
<proteinExistence type="predicted"/>
<feature type="transmembrane region" description="Helical" evidence="12">
    <location>
        <begin position="218"/>
        <end position="241"/>
    </location>
</feature>
<dbReference type="GO" id="GO:0000155">
    <property type="term" value="F:phosphorelay sensor kinase activity"/>
    <property type="evidence" value="ECO:0007669"/>
    <property type="project" value="InterPro"/>
</dbReference>
<dbReference type="PROSITE" id="PS50885">
    <property type="entry name" value="HAMP"/>
    <property type="match status" value="1"/>
</dbReference>
<dbReference type="SUPFAM" id="SSF55874">
    <property type="entry name" value="ATPase domain of HSP90 chaperone/DNA topoisomerase II/histidine kinase"/>
    <property type="match status" value="1"/>
</dbReference>
<feature type="compositionally biased region" description="Low complexity" evidence="11">
    <location>
        <begin position="363"/>
        <end position="382"/>
    </location>
</feature>
<evidence type="ECO:0000256" key="2">
    <source>
        <dbReference type="ARBA" id="ARBA00004236"/>
    </source>
</evidence>
<evidence type="ECO:0000256" key="8">
    <source>
        <dbReference type="ARBA" id="ARBA00022989"/>
    </source>
</evidence>
<dbReference type="InterPro" id="IPR003661">
    <property type="entry name" value="HisK_dim/P_dom"/>
</dbReference>
<evidence type="ECO:0000313" key="16">
    <source>
        <dbReference type="Proteomes" id="UP000460272"/>
    </source>
</evidence>
<name>A0A6P2CAF6_9ACTN</name>
<comment type="catalytic activity">
    <reaction evidence="1">
        <text>ATP + protein L-histidine = ADP + protein N-phospho-L-histidine.</text>
        <dbReference type="EC" id="2.7.13.3"/>
    </reaction>
</comment>
<accession>A0A6P2CAF6</accession>
<keyword evidence="10 12" id="KW-0472">Membrane</keyword>
<keyword evidence="16" id="KW-1185">Reference proteome</keyword>
<dbReference type="PANTHER" id="PTHR45436">
    <property type="entry name" value="SENSOR HISTIDINE KINASE YKOH"/>
    <property type="match status" value="1"/>
</dbReference>
<evidence type="ECO:0000256" key="12">
    <source>
        <dbReference type="SAM" id="Phobius"/>
    </source>
</evidence>
<dbReference type="EC" id="2.7.13.3" evidence="3"/>